<reference evidence="2" key="1">
    <citation type="submission" date="2022-09" db="EMBL/GenBank/DDBJ databases">
        <title>Tahibacter sp. nov., isolated from a fresh water.</title>
        <authorList>
            <person name="Baek J.H."/>
            <person name="Lee J.K."/>
            <person name="Kim J.M."/>
            <person name="Jeon C.O."/>
        </authorList>
    </citation>
    <scope>NUCLEOTIDE SEQUENCE</scope>
    <source>
        <strain evidence="2">W38</strain>
    </source>
</reference>
<proteinExistence type="predicted"/>
<dbReference type="Proteomes" id="UP001064632">
    <property type="component" value="Chromosome"/>
</dbReference>
<accession>A0ABY6BAC1</accession>
<sequence length="59" mass="6826">MERITDWSPNPYLSVQTNWQRYKQAAQARGRAPSPEEFARAWWSGTPDSPQFCDGEPAR</sequence>
<name>A0ABY6BAC1_9GAMM</name>
<dbReference type="RefSeq" id="WP_261693984.1">
    <property type="nucleotide sequence ID" value="NZ_CP104694.1"/>
</dbReference>
<protein>
    <submittedName>
        <fullName evidence="2">Uncharacterized protein</fullName>
    </submittedName>
</protein>
<keyword evidence="3" id="KW-1185">Reference proteome</keyword>
<evidence type="ECO:0000313" key="3">
    <source>
        <dbReference type="Proteomes" id="UP001064632"/>
    </source>
</evidence>
<evidence type="ECO:0000256" key="1">
    <source>
        <dbReference type="SAM" id="MobiDB-lite"/>
    </source>
</evidence>
<feature type="region of interest" description="Disordered" evidence="1">
    <location>
        <begin position="28"/>
        <end position="59"/>
    </location>
</feature>
<gene>
    <name evidence="2" type="ORF">N4264_19975</name>
</gene>
<dbReference type="EMBL" id="CP104694">
    <property type="protein sequence ID" value="UXI67008.1"/>
    <property type="molecule type" value="Genomic_DNA"/>
</dbReference>
<organism evidence="2 3">
    <name type="scientific">Tahibacter amnicola</name>
    <dbReference type="NCBI Taxonomy" id="2976241"/>
    <lineage>
        <taxon>Bacteria</taxon>
        <taxon>Pseudomonadati</taxon>
        <taxon>Pseudomonadota</taxon>
        <taxon>Gammaproteobacteria</taxon>
        <taxon>Lysobacterales</taxon>
        <taxon>Rhodanobacteraceae</taxon>
        <taxon>Tahibacter</taxon>
    </lineage>
</organism>
<evidence type="ECO:0000313" key="2">
    <source>
        <dbReference type="EMBL" id="UXI67008.1"/>
    </source>
</evidence>